<evidence type="ECO:0000313" key="2">
    <source>
        <dbReference type="EMBL" id="ELA40905.1"/>
    </source>
</evidence>
<dbReference type="HOGENOM" id="CLU_348858_0_0_1"/>
<evidence type="ECO:0000313" key="3">
    <source>
        <dbReference type="Proteomes" id="UP000011082"/>
    </source>
</evidence>
<feature type="compositionally biased region" description="Polar residues" evidence="1">
    <location>
        <begin position="41"/>
        <end position="75"/>
    </location>
</feature>
<dbReference type="AlphaFoldDB" id="L2GK66"/>
<dbReference type="VEuPathDB" id="MicrosporidiaDB:VICG_02045"/>
<dbReference type="RefSeq" id="XP_007605490.1">
    <property type="nucleotide sequence ID" value="XM_007605428.1"/>
</dbReference>
<organism evidence="2 3">
    <name type="scientific">Vittaforma corneae (strain ATCC 50505)</name>
    <name type="common">Microsporidian parasite</name>
    <name type="synonym">Nosema corneum</name>
    <dbReference type="NCBI Taxonomy" id="993615"/>
    <lineage>
        <taxon>Eukaryota</taxon>
        <taxon>Fungi</taxon>
        <taxon>Fungi incertae sedis</taxon>
        <taxon>Microsporidia</taxon>
        <taxon>Nosematidae</taxon>
        <taxon>Vittaforma</taxon>
    </lineage>
</organism>
<protein>
    <submittedName>
        <fullName evidence="2">Uncharacterized protein</fullName>
    </submittedName>
</protein>
<feature type="region of interest" description="Disordered" evidence="1">
    <location>
        <begin position="21"/>
        <end position="99"/>
    </location>
</feature>
<dbReference type="InParanoid" id="L2GK66"/>
<dbReference type="STRING" id="993615.L2GK66"/>
<dbReference type="OMA" id="CETFVRT"/>
<evidence type="ECO:0000256" key="1">
    <source>
        <dbReference type="SAM" id="MobiDB-lite"/>
    </source>
</evidence>
<reference evidence="3" key="1">
    <citation type="submission" date="2011-05" db="EMBL/GenBank/DDBJ databases">
        <title>The genome sequence of Vittaforma corneae strain ATCC 50505.</title>
        <authorList>
            <consortium name="The Broad Institute Genome Sequencing Platform"/>
            <person name="Cuomo C."/>
            <person name="Didier E."/>
            <person name="Bowers L."/>
            <person name="Young S.K."/>
            <person name="Zeng Q."/>
            <person name="Gargeya S."/>
            <person name="Fitzgerald M."/>
            <person name="Haas B."/>
            <person name="Abouelleil A."/>
            <person name="Alvarado L."/>
            <person name="Arachchi H.M."/>
            <person name="Berlin A."/>
            <person name="Chapman S.B."/>
            <person name="Gearin G."/>
            <person name="Goldberg J."/>
            <person name="Griggs A."/>
            <person name="Gujja S."/>
            <person name="Hansen M."/>
            <person name="Heiman D."/>
            <person name="Howarth C."/>
            <person name="Larimer J."/>
            <person name="Lui A."/>
            <person name="MacDonald P.J.P."/>
            <person name="McCowen C."/>
            <person name="Montmayeur A."/>
            <person name="Murphy C."/>
            <person name="Neiman D."/>
            <person name="Pearson M."/>
            <person name="Priest M."/>
            <person name="Roberts A."/>
            <person name="Saif S."/>
            <person name="Shea T."/>
            <person name="Sisk P."/>
            <person name="Stolte C."/>
            <person name="Sykes S."/>
            <person name="Wortman J."/>
            <person name="Nusbaum C."/>
            <person name="Birren B."/>
        </authorList>
    </citation>
    <scope>NUCLEOTIDE SEQUENCE [LARGE SCALE GENOMIC DNA]</scope>
    <source>
        <strain evidence="3">ATCC 50505</strain>
    </source>
</reference>
<keyword evidence="3" id="KW-1185">Reference proteome</keyword>
<dbReference type="EMBL" id="JH370155">
    <property type="protein sequence ID" value="ELA40905.1"/>
    <property type="molecule type" value="Genomic_DNA"/>
</dbReference>
<dbReference type="GeneID" id="19882755"/>
<dbReference type="Proteomes" id="UP000011082">
    <property type="component" value="Unassembled WGS sequence"/>
</dbReference>
<sequence>MLDEGSAGVRKAAADILSQMDDLSELTESQRSKLGKRQPVCSENTSKSADSTKKQSMSPSRISVDQKPVSTLKKSTTIEKHSFSSKPAADSKHTSLASAPDQTSKAKVCDLFSDKYPLLFDKDWNKRLAFIQENKEKLREEGISNIILFLIGSKETNLTVLKEMMGILVSFDDLSEISSDLCYYLNSKITESKLKDSIVELFRKIDGVVAIQSILQNIEQNKVGKKFVCLLDVLSSIVTKKNEHIDRFLEKTKVFGMQEKKALSDFTARYKSLENDTPSSLVSVSNTTASLVAKPPLLLSNANESKRNDIFGSARNDPCETGIKRGSVSECHTYEDESKKSLNIKIFKENTDFTGPLANIFTSEFLGVFQKDPFIAVGMLEKIDICRFASAIILLYCQFSLPSPYFNSLILHLISRRFILNDNDAHILVSFLLNHSMDSEIDLMDRIYPATKLYRALRTFPGDLSLNAIFNLVRKYKDVDGLNLRDIEAAVKNNDDFIAFSFNIDRIVILKNELKTKIDQSTGHVNMPCQSMTAHVASNGEVLPDNSTMCSSAMLSNGSMDRPNIDSNQQRLIEEKLNYQNLMKDEDDLDDLEESIIIEKSLVEESSHYSLGDGIDSPHLSASVVKAPSVADRDSLLAEDYGKPRTSNLDKSNQGNDFNVPSSKIIEADLSYEIERSLENISISTTPMKKKRNLSEIENVLNKLSSENSSASVEGLHRLAGIIVDAPSTISFSSNTVISSILIQIMTRYQDVDYRNIALSVLLKFTQNTTLCSCLRFETLKSVHVDLVPLVKDQNVIADILINLCLNCELQVLRVYFDLLEDSNEILMKLIWRHSKKVKYTSVETAATVIKIVDVFFEEKRSFLGNADNIVIKVCLLHLKECVAAFSDNLRQFGISKITERIISLLLSGKDFNVDEARSIFKGKN</sequence>
<name>L2GK66_VITCO</name>
<gene>
    <name evidence="2" type="ORF">VICG_02045</name>
</gene>
<dbReference type="OrthoDB" id="2195721at2759"/>
<accession>L2GK66</accession>
<proteinExistence type="predicted"/>